<protein>
    <submittedName>
        <fullName evidence="5 6">EGF-like domain-containing protein</fullName>
    </submittedName>
</protein>
<reference evidence="5 6" key="1">
    <citation type="submission" date="2022-11" db="UniProtKB">
        <authorList>
            <consortium name="WormBaseParasite"/>
        </authorList>
    </citation>
    <scope>IDENTIFICATION</scope>
</reference>
<evidence type="ECO:0000259" key="3">
    <source>
        <dbReference type="PROSITE" id="PS50026"/>
    </source>
</evidence>
<evidence type="ECO:0000313" key="5">
    <source>
        <dbReference type="WBParaSite" id="PgR013_g112_t01"/>
    </source>
</evidence>
<keyword evidence="2" id="KW-0732">Signal</keyword>
<dbReference type="Proteomes" id="UP000887569">
    <property type="component" value="Unplaced"/>
</dbReference>
<feature type="domain" description="EGF-like" evidence="3">
    <location>
        <begin position="134"/>
        <end position="170"/>
    </location>
</feature>
<evidence type="ECO:0000256" key="1">
    <source>
        <dbReference type="PROSITE-ProRule" id="PRU00076"/>
    </source>
</evidence>
<feature type="signal peptide" evidence="2">
    <location>
        <begin position="1"/>
        <end position="18"/>
    </location>
</feature>
<dbReference type="WBParaSite" id="PgR013_g112_t02">
    <property type="protein sequence ID" value="PgR013_g112_t02"/>
    <property type="gene ID" value="PgR013_g112"/>
</dbReference>
<dbReference type="WBParaSite" id="PgR013_g112_t01">
    <property type="protein sequence ID" value="PgR013_g112_t01"/>
    <property type="gene ID" value="PgR013_g112"/>
</dbReference>
<dbReference type="PROSITE" id="PS50026">
    <property type="entry name" value="EGF_3"/>
    <property type="match status" value="1"/>
</dbReference>
<evidence type="ECO:0000313" key="6">
    <source>
        <dbReference type="WBParaSite" id="PgR013_g112_t02"/>
    </source>
</evidence>
<keyword evidence="1" id="KW-0245">EGF-like domain</keyword>
<name>A0A915AUC4_PARUN</name>
<feature type="disulfide bond" evidence="1">
    <location>
        <begin position="160"/>
        <end position="169"/>
    </location>
</feature>
<evidence type="ECO:0000313" key="4">
    <source>
        <dbReference type="Proteomes" id="UP000887569"/>
    </source>
</evidence>
<dbReference type="AlphaFoldDB" id="A0A915AUC4"/>
<organism evidence="4 5">
    <name type="scientific">Parascaris univalens</name>
    <name type="common">Nematode worm</name>
    <dbReference type="NCBI Taxonomy" id="6257"/>
    <lineage>
        <taxon>Eukaryota</taxon>
        <taxon>Metazoa</taxon>
        <taxon>Ecdysozoa</taxon>
        <taxon>Nematoda</taxon>
        <taxon>Chromadorea</taxon>
        <taxon>Rhabditida</taxon>
        <taxon>Spirurina</taxon>
        <taxon>Ascaridomorpha</taxon>
        <taxon>Ascaridoidea</taxon>
        <taxon>Ascarididae</taxon>
        <taxon>Parascaris</taxon>
    </lineage>
</organism>
<keyword evidence="4" id="KW-1185">Reference proteome</keyword>
<dbReference type="InterPro" id="IPR000742">
    <property type="entry name" value="EGF"/>
</dbReference>
<proteinExistence type="predicted"/>
<comment type="caution">
    <text evidence="1">Lacks conserved residue(s) required for the propagation of feature annotation.</text>
</comment>
<accession>A0A915AUC4</accession>
<dbReference type="PROSITE" id="PS00022">
    <property type="entry name" value="EGF_1"/>
    <property type="match status" value="1"/>
</dbReference>
<sequence length="185" mass="21104">MMIALLLFYAALFFTSQCFRNASEKDTSPIDQIGMEFAPLWLPRSFKITCCLGGQPAPENPQLVRNWTQEVSDYIIDEHYNERTASMEERTAESNCRLFQGRYLLSASALFNFNGLSGIGVMCNCPEGVGEEQLDKSCRRLSPCLNNGRRAFSLNIRCICPEPYFGDYCEKYCDQGQRMKGYFSQ</sequence>
<evidence type="ECO:0000256" key="2">
    <source>
        <dbReference type="SAM" id="SignalP"/>
    </source>
</evidence>
<keyword evidence="1" id="KW-1015">Disulfide bond</keyword>
<feature type="chain" id="PRO_5041189894" evidence="2">
    <location>
        <begin position="19"/>
        <end position="185"/>
    </location>
</feature>